<proteinExistence type="predicted"/>
<dbReference type="SUPFAM" id="SSF88723">
    <property type="entry name" value="PIN domain-like"/>
    <property type="match status" value="1"/>
</dbReference>
<dbReference type="AlphaFoldDB" id="A0A1F6BAL3"/>
<protein>
    <recommendedName>
        <fullName evidence="1">PIN domain-containing protein</fullName>
    </recommendedName>
</protein>
<organism evidence="2 3">
    <name type="scientific">Candidatus Gottesmanbacteria bacterium RIFCSPLOWO2_01_FULL_42_22</name>
    <dbReference type="NCBI Taxonomy" id="1798391"/>
    <lineage>
        <taxon>Bacteria</taxon>
        <taxon>Candidatus Gottesmaniibacteriota</taxon>
    </lineage>
</organism>
<dbReference type="PANTHER" id="PTHR42188:SF1">
    <property type="entry name" value="23S RRNA-SPECIFIC ENDONUCLEASE VAPC20"/>
    <property type="match status" value="1"/>
</dbReference>
<dbReference type="Gene3D" id="3.40.50.1010">
    <property type="entry name" value="5'-nuclease"/>
    <property type="match status" value="1"/>
</dbReference>
<evidence type="ECO:0000259" key="1">
    <source>
        <dbReference type="Pfam" id="PF01850"/>
    </source>
</evidence>
<dbReference type="InterPro" id="IPR029060">
    <property type="entry name" value="PIN-like_dom_sf"/>
</dbReference>
<feature type="domain" description="PIN" evidence="1">
    <location>
        <begin position="7"/>
        <end position="131"/>
    </location>
</feature>
<gene>
    <name evidence="2" type="ORF">A2968_07550</name>
</gene>
<dbReference type="InterPro" id="IPR039018">
    <property type="entry name" value="VapC20-like"/>
</dbReference>
<reference evidence="2 3" key="1">
    <citation type="journal article" date="2016" name="Nat. Commun.">
        <title>Thousands of microbial genomes shed light on interconnected biogeochemical processes in an aquifer system.</title>
        <authorList>
            <person name="Anantharaman K."/>
            <person name="Brown C.T."/>
            <person name="Hug L.A."/>
            <person name="Sharon I."/>
            <person name="Castelle C.J."/>
            <person name="Probst A.J."/>
            <person name="Thomas B.C."/>
            <person name="Singh A."/>
            <person name="Wilkins M.J."/>
            <person name="Karaoz U."/>
            <person name="Brodie E.L."/>
            <person name="Williams K.H."/>
            <person name="Hubbard S.S."/>
            <person name="Banfield J.F."/>
        </authorList>
    </citation>
    <scope>NUCLEOTIDE SEQUENCE [LARGE SCALE GENOMIC DNA]</scope>
</reference>
<dbReference type="STRING" id="1798391.A2968_07550"/>
<evidence type="ECO:0000313" key="3">
    <source>
        <dbReference type="Proteomes" id="UP000176228"/>
    </source>
</evidence>
<dbReference type="PANTHER" id="PTHR42188">
    <property type="entry name" value="23S RRNA-SPECIFIC ENDONUCLEASE VAPC20"/>
    <property type="match status" value="1"/>
</dbReference>
<name>A0A1F6BAL3_9BACT</name>
<sequence>MPTISKIFIDTNVFVASRDLNDSTHLKAINLFNKLVQKKVRFYTSSDIIGESLTVISRKLGKNEAIHFLNEVNKIADEIFIDEKIHGQARKLYKRIKAKNISFIDCSSVVAMKRNRIKIIFSFDEDFRNLGVVPVSDIFKN</sequence>
<accession>A0A1F6BAL3</accession>
<dbReference type="GO" id="GO:0016075">
    <property type="term" value="P:rRNA catabolic process"/>
    <property type="evidence" value="ECO:0007669"/>
    <property type="project" value="TreeGrafter"/>
</dbReference>
<dbReference type="Pfam" id="PF01850">
    <property type="entry name" value="PIN"/>
    <property type="match status" value="1"/>
</dbReference>
<dbReference type="InterPro" id="IPR002716">
    <property type="entry name" value="PIN_dom"/>
</dbReference>
<dbReference type="EMBL" id="MFJU01000038">
    <property type="protein sequence ID" value="OGG33918.1"/>
    <property type="molecule type" value="Genomic_DNA"/>
</dbReference>
<dbReference type="Proteomes" id="UP000176228">
    <property type="component" value="Unassembled WGS sequence"/>
</dbReference>
<comment type="caution">
    <text evidence="2">The sequence shown here is derived from an EMBL/GenBank/DDBJ whole genome shotgun (WGS) entry which is preliminary data.</text>
</comment>
<evidence type="ECO:0000313" key="2">
    <source>
        <dbReference type="EMBL" id="OGG33918.1"/>
    </source>
</evidence>
<dbReference type="GO" id="GO:0004521">
    <property type="term" value="F:RNA endonuclease activity"/>
    <property type="evidence" value="ECO:0007669"/>
    <property type="project" value="InterPro"/>
</dbReference>